<evidence type="ECO:0000313" key="1">
    <source>
        <dbReference type="EMBL" id="ALE16036.1"/>
    </source>
</evidence>
<protein>
    <recommendedName>
        <fullName evidence="3">Twin-arginine translocation pathway signal</fullName>
    </recommendedName>
</protein>
<dbReference type="Proteomes" id="UP000057938">
    <property type="component" value="Chromosome"/>
</dbReference>
<organism evidence="1 2">
    <name type="scientific">Altererythrobacter epoxidivorans</name>
    <dbReference type="NCBI Taxonomy" id="361183"/>
    <lineage>
        <taxon>Bacteria</taxon>
        <taxon>Pseudomonadati</taxon>
        <taxon>Pseudomonadota</taxon>
        <taxon>Alphaproteobacteria</taxon>
        <taxon>Sphingomonadales</taxon>
        <taxon>Erythrobacteraceae</taxon>
        <taxon>Altererythrobacter</taxon>
    </lineage>
</organism>
<proteinExistence type="predicted"/>
<sequence>MDALAGHASRIPFRDRIAVADYGLNSGQPRFHIVNVEMGAIEESYLVSHGRGSDPENTGLVQHFSNRPGSNASSSGSFLTANTYVGKHGKSRRLEGLDEENDLAWDRAIVIHGAEYVDGAMAETQGRVGRSLGCFAFERGKIAEVLERLGPGRLLYSTK</sequence>
<evidence type="ECO:0008006" key="3">
    <source>
        <dbReference type="Google" id="ProtNLM"/>
    </source>
</evidence>
<dbReference type="Pfam" id="PF13645">
    <property type="entry name" value="YkuD_2"/>
    <property type="match status" value="1"/>
</dbReference>
<gene>
    <name evidence="1" type="ORF">AMC99_00732</name>
</gene>
<dbReference type="EMBL" id="CP012669">
    <property type="protein sequence ID" value="ALE16036.1"/>
    <property type="molecule type" value="Genomic_DNA"/>
</dbReference>
<reference evidence="1 2" key="1">
    <citation type="submission" date="2015-09" db="EMBL/GenBank/DDBJ databases">
        <title>Complete genome sequence of a benzo[a]pyrene-degrading bacterium Altererythrobacter epoxidivorans CGMCC 1.7731T.</title>
        <authorList>
            <person name="Li Z."/>
            <person name="Cheng H."/>
            <person name="Huo Y."/>
            <person name="Xu X."/>
        </authorList>
    </citation>
    <scope>NUCLEOTIDE SEQUENCE [LARGE SCALE GENOMIC DNA]</scope>
    <source>
        <strain evidence="1 2">CGMCC 1.7731</strain>
    </source>
</reference>
<evidence type="ECO:0000313" key="2">
    <source>
        <dbReference type="Proteomes" id="UP000057938"/>
    </source>
</evidence>
<name>A0A0M3TA27_9SPHN</name>
<accession>A0A0M3TA27</accession>
<dbReference type="PANTHER" id="PTHR38477:SF1">
    <property type="entry name" value="MUREIN L,D-TRANSPEPTIDASE CATALYTIC DOMAIN FAMILY PROTEIN"/>
    <property type="match status" value="1"/>
</dbReference>
<dbReference type="PANTHER" id="PTHR38477">
    <property type="entry name" value="HYPOTHETICAL EXPORTED PROTEIN"/>
    <property type="match status" value="1"/>
</dbReference>
<dbReference type="PATRIC" id="fig|361183.4.peg.717"/>
<dbReference type="AlphaFoldDB" id="A0A0M3TA27"/>
<dbReference type="InterPro" id="IPR032676">
    <property type="entry name" value="YkuD_2"/>
</dbReference>
<dbReference type="KEGG" id="aep:AMC99_00732"/>
<dbReference type="RefSeq" id="WP_232301496.1">
    <property type="nucleotide sequence ID" value="NZ_CP012669.1"/>
</dbReference>
<keyword evidence="2" id="KW-1185">Reference proteome</keyword>
<dbReference type="STRING" id="361183.AMC99_00732"/>